<dbReference type="EMBL" id="CAJOBE010003603">
    <property type="protein sequence ID" value="CAF3890475.1"/>
    <property type="molecule type" value="Genomic_DNA"/>
</dbReference>
<dbReference type="Proteomes" id="UP000663889">
    <property type="component" value="Unassembled WGS sequence"/>
</dbReference>
<dbReference type="EMBL" id="CAJNOU010000076">
    <property type="protein sequence ID" value="CAF0850300.1"/>
    <property type="molecule type" value="Genomic_DNA"/>
</dbReference>
<reference evidence="3" key="1">
    <citation type="submission" date="2021-02" db="EMBL/GenBank/DDBJ databases">
        <authorList>
            <person name="Nowell W R."/>
        </authorList>
    </citation>
    <scope>NUCLEOTIDE SEQUENCE</scope>
</reference>
<organism evidence="3 5">
    <name type="scientific">Rotaria sordida</name>
    <dbReference type="NCBI Taxonomy" id="392033"/>
    <lineage>
        <taxon>Eukaryota</taxon>
        <taxon>Metazoa</taxon>
        <taxon>Spiralia</taxon>
        <taxon>Gnathifera</taxon>
        <taxon>Rotifera</taxon>
        <taxon>Eurotatoria</taxon>
        <taxon>Bdelloidea</taxon>
        <taxon>Philodinida</taxon>
        <taxon>Philodinidae</taxon>
        <taxon>Rotaria</taxon>
    </lineage>
</organism>
<evidence type="ECO:0000313" key="5">
    <source>
        <dbReference type="Proteomes" id="UP000663874"/>
    </source>
</evidence>
<gene>
    <name evidence="3" type="ORF">FNK824_LOCUS20028</name>
    <name evidence="4" type="ORF">JBS370_LOCUS31367</name>
    <name evidence="1" type="ORF">SEV965_LOCUS3068</name>
    <name evidence="2" type="ORF">ZHD862_LOCUS5954</name>
</gene>
<evidence type="ECO:0000313" key="3">
    <source>
        <dbReference type="EMBL" id="CAF3890475.1"/>
    </source>
</evidence>
<dbReference type="Proteomes" id="UP000663864">
    <property type="component" value="Unassembled WGS sequence"/>
</dbReference>
<dbReference type="Proteomes" id="UP000663874">
    <property type="component" value="Unassembled WGS sequence"/>
</dbReference>
<comment type="caution">
    <text evidence="3">The sequence shown here is derived from an EMBL/GenBank/DDBJ whole genome shotgun (WGS) entry which is preliminary data.</text>
</comment>
<dbReference type="Proteomes" id="UP000663836">
    <property type="component" value="Unassembled WGS sequence"/>
</dbReference>
<evidence type="ECO:0000313" key="4">
    <source>
        <dbReference type="EMBL" id="CAF4093457.1"/>
    </source>
</evidence>
<name>A0A819H171_9BILA</name>
<protein>
    <submittedName>
        <fullName evidence="3">Uncharacterized protein</fullName>
    </submittedName>
</protein>
<proteinExistence type="predicted"/>
<dbReference type="AlphaFoldDB" id="A0A819H171"/>
<evidence type="ECO:0000313" key="1">
    <source>
        <dbReference type="EMBL" id="CAF0850300.1"/>
    </source>
</evidence>
<dbReference type="EMBL" id="CAJNOT010000162">
    <property type="protein sequence ID" value="CAF0872529.1"/>
    <property type="molecule type" value="Genomic_DNA"/>
</dbReference>
<dbReference type="EMBL" id="CAJOBD010007692">
    <property type="protein sequence ID" value="CAF4093457.1"/>
    <property type="molecule type" value="Genomic_DNA"/>
</dbReference>
<accession>A0A819H171</accession>
<sequence>MTNSDSSWANGRKWTRWFETMQKNHQHNTLKTLDICVWCINTNDAINFDPKLWNREGVYRDNRSWKVQLKPDQGLNWRQSRRSVEFSRSDQDYLTLFHNQQNPTCSLS</sequence>
<evidence type="ECO:0000313" key="2">
    <source>
        <dbReference type="EMBL" id="CAF0872529.1"/>
    </source>
</evidence>